<dbReference type="AlphaFoldDB" id="A0A1H1L9A7"/>
<feature type="region of interest" description="Disordered" evidence="1">
    <location>
        <begin position="29"/>
        <end position="78"/>
    </location>
</feature>
<evidence type="ECO:0000313" key="4">
    <source>
        <dbReference type="Proteomes" id="UP000198983"/>
    </source>
</evidence>
<evidence type="ECO:0000256" key="1">
    <source>
        <dbReference type="SAM" id="MobiDB-lite"/>
    </source>
</evidence>
<keyword evidence="4" id="KW-1185">Reference proteome</keyword>
<feature type="transmembrane region" description="Helical" evidence="2">
    <location>
        <begin position="6"/>
        <end position="24"/>
    </location>
</feature>
<evidence type="ECO:0000256" key="2">
    <source>
        <dbReference type="SAM" id="Phobius"/>
    </source>
</evidence>
<sequence>MNGIVGLVLVVAALVVLGVALIVVGRRRERRGSAGDLATPRDDGTTGNDLPRAGEDKGHAWFSGGWGGGDGGAGGDGS</sequence>
<keyword evidence="2" id="KW-1133">Transmembrane helix</keyword>
<protein>
    <submittedName>
        <fullName evidence="3">Uncharacterized protein</fullName>
    </submittedName>
</protein>
<keyword evidence="2" id="KW-0812">Transmembrane</keyword>
<name>A0A1H1L9A7_9ACTN</name>
<proteinExistence type="predicted"/>
<feature type="compositionally biased region" description="Gly residues" evidence="1">
    <location>
        <begin position="64"/>
        <end position="78"/>
    </location>
</feature>
<keyword evidence="2" id="KW-0472">Membrane</keyword>
<dbReference type="STRING" id="117157.SAMN04489717_0200"/>
<dbReference type="EMBL" id="LT629732">
    <property type="protein sequence ID" value="SDR71086.1"/>
    <property type="molecule type" value="Genomic_DNA"/>
</dbReference>
<organism evidence="3 4">
    <name type="scientific">Actinopolymorpha singaporensis</name>
    <dbReference type="NCBI Taxonomy" id="117157"/>
    <lineage>
        <taxon>Bacteria</taxon>
        <taxon>Bacillati</taxon>
        <taxon>Actinomycetota</taxon>
        <taxon>Actinomycetes</taxon>
        <taxon>Propionibacteriales</taxon>
        <taxon>Actinopolymorphaceae</taxon>
        <taxon>Actinopolymorpha</taxon>
    </lineage>
</organism>
<gene>
    <name evidence="3" type="ORF">SAMN04489717_0200</name>
</gene>
<accession>A0A1H1L9A7</accession>
<reference evidence="3 4" key="1">
    <citation type="submission" date="2016-10" db="EMBL/GenBank/DDBJ databases">
        <authorList>
            <person name="de Groot N.N."/>
        </authorList>
    </citation>
    <scope>NUCLEOTIDE SEQUENCE [LARGE SCALE GENOMIC DNA]</scope>
    <source>
        <strain evidence="3 4">DSM 22024</strain>
    </source>
</reference>
<dbReference type="RefSeq" id="WP_092649684.1">
    <property type="nucleotide sequence ID" value="NZ_LT629732.1"/>
</dbReference>
<evidence type="ECO:0000313" key="3">
    <source>
        <dbReference type="EMBL" id="SDR71086.1"/>
    </source>
</evidence>
<dbReference type="Proteomes" id="UP000198983">
    <property type="component" value="Chromosome I"/>
</dbReference>